<dbReference type="AlphaFoldDB" id="A0A8J5XSS3"/>
<organism evidence="3 4">
    <name type="scientific">Diacronema lutheri</name>
    <name type="common">Unicellular marine alga</name>
    <name type="synonym">Monochrysis lutheri</name>
    <dbReference type="NCBI Taxonomy" id="2081491"/>
    <lineage>
        <taxon>Eukaryota</taxon>
        <taxon>Haptista</taxon>
        <taxon>Haptophyta</taxon>
        <taxon>Pavlovophyceae</taxon>
        <taxon>Pavlovales</taxon>
        <taxon>Pavlovaceae</taxon>
        <taxon>Diacronema</taxon>
    </lineage>
</organism>
<gene>
    <name evidence="3" type="ORF">KFE25_013369</name>
</gene>
<dbReference type="Pfam" id="PF00226">
    <property type="entry name" value="DnaJ"/>
    <property type="match status" value="1"/>
</dbReference>
<dbReference type="Gene3D" id="1.10.287.110">
    <property type="entry name" value="DnaJ domain"/>
    <property type="match status" value="1"/>
</dbReference>
<dbReference type="PROSITE" id="PS50076">
    <property type="entry name" value="DNAJ_2"/>
    <property type="match status" value="1"/>
</dbReference>
<accession>A0A8J5XSS3</accession>
<evidence type="ECO:0000259" key="2">
    <source>
        <dbReference type="PROSITE" id="PS50076"/>
    </source>
</evidence>
<reference evidence="3" key="1">
    <citation type="submission" date="2021-05" db="EMBL/GenBank/DDBJ databases">
        <title>The genome of the haptophyte Pavlova lutheri (Diacronema luteri, Pavlovales) - a model for lipid biosynthesis in eukaryotic algae.</title>
        <authorList>
            <person name="Hulatt C.J."/>
            <person name="Posewitz M.C."/>
        </authorList>
    </citation>
    <scope>NUCLEOTIDE SEQUENCE</scope>
    <source>
        <strain evidence="3">NIVA-4/92</strain>
    </source>
</reference>
<sequence>MAPQLSAYELLGVPPGASKEEIKSAYRSLARRLHPDVYKHVGVDDDHPWPPVQRSYALLTDASKRLVYDDVVLRGGASRLADPERFERWFTGHIHVDYETGTVLKGSEFFHQMGRAELALLHNRHRIGWGLAASLAAGYGVQAWRGWLPPSPANTDPSAEAAARSARTALLGGLLGGVGVCWGQLLYHPPIATARGAAAAAAFATTSACVGGASLGAIFHATTGRAPALADEPAVRAAHANSTTVCQAVGALFSAAHAARGAPALGKAHARLALAGLAGGVVGALCNRVLCGRARADQRRSPADSDAGRSAPAAPGGDQRD</sequence>
<evidence type="ECO:0000256" key="1">
    <source>
        <dbReference type="SAM" id="MobiDB-lite"/>
    </source>
</evidence>
<dbReference type="SUPFAM" id="SSF46565">
    <property type="entry name" value="Chaperone J-domain"/>
    <property type="match status" value="1"/>
</dbReference>
<evidence type="ECO:0000313" key="3">
    <source>
        <dbReference type="EMBL" id="KAG8468286.1"/>
    </source>
</evidence>
<feature type="region of interest" description="Disordered" evidence="1">
    <location>
        <begin position="297"/>
        <end position="321"/>
    </location>
</feature>
<comment type="caution">
    <text evidence="3">The sequence shown here is derived from an EMBL/GenBank/DDBJ whole genome shotgun (WGS) entry which is preliminary data.</text>
</comment>
<proteinExistence type="predicted"/>
<name>A0A8J5XSS3_DIALT</name>
<dbReference type="PANTHER" id="PTHR44240:SF10">
    <property type="entry name" value="J DOMAIN-CONTAINING PROTEIN"/>
    <property type="match status" value="1"/>
</dbReference>
<dbReference type="OrthoDB" id="10250354at2759"/>
<dbReference type="InterPro" id="IPR036869">
    <property type="entry name" value="J_dom_sf"/>
</dbReference>
<evidence type="ECO:0000313" key="4">
    <source>
        <dbReference type="Proteomes" id="UP000751190"/>
    </source>
</evidence>
<dbReference type="CDD" id="cd06257">
    <property type="entry name" value="DnaJ"/>
    <property type="match status" value="1"/>
</dbReference>
<dbReference type="Proteomes" id="UP000751190">
    <property type="component" value="Unassembled WGS sequence"/>
</dbReference>
<dbReference type="EMBL" id="JAGTXO010000004">
    <property type="protein sequence ID" value="KAG8468286.1"/>
    <property type="molecule type" value="Genomic_DNA"/>
</dbReference>
<dbReference type="InterPro" id="IPR052276">
    <property type="entry name" value="Diphthamide-biosynth_chaperone"/>
</dbReference>
<dbReference type="SMART" id="SM00271">
    <property type="entry name" value="DnaJ"/>
    <property type="match status" value="1"/>
</dbReference>
<dbReference type="InterPro" id="IPR001623">
    <property type="entry name" value="DnaJ_domain"/>
</dbReference>
<keyword evidence="4" id="KW-1185">Reference proteome</keyword>
<feature type="compositionally biased region" description="Basic and acidic residues" evidence="1">
    <location>
        <begin position="297"/>
        <end position="307"/>
    </location>
</feature>
<protein>
    <recommendedName>
        <fullName evidence="2">J domain-containing protein</fullName>
    </recommendedName>
</protein>
<dbReference type="PANTHER" id="PTHR44240">
    <property type="entry name" value="DNAJ DOMAIN (PROKARYOTIC HEAT SHOCK PROTEIN)-RELATED"/>
    <property type="match status" value="1"/>
</dbReference>
<dbReference type="PRINTS" id="PR00625">
    <property type="entry name" value="JDOMAIN"/>
</dbReference>
<feature type="domain" description="J" evidence="2">
    <location>
        <begin position="6"/>
        <end position="72"/>
    </location>
</feature>